<feature type="compositionally biased region" description="Basic and acidic residues" evidence="6">
    <location>
        <begin position="289"/>
        <end position="305"/>
    </location>
</feature>
<sequence>MGESDSENTNSSSSNDSSSSSSSNSRESVKSVKMKEAEPQKDGKSAAKFKSRWDQRNEFTQSQPAVKKDDCELDKTNNEKNSESTKLISMNEKHARGEYSANATRTPLNDSESKVNPREGDAKIQNEDEAKTKEVCEEQHNNAKAINVNKLNSSSINANKEVENSEKTKSADEPVGKLIPRSRSRSSDRNEATARKRDNHSRHSRSPKTKRDRSKSNSFERRSKKQRERERSHSEESKLRRSKRSESLERRREERRKRHAEREDRGRPNKRSVSKERQITSNAAAAVGDKSKDDGADKMTERQRRTVDLLTSRTGGAYIPPAKLRLMQAEITDKSSIAYQRLAWEALKKSIHGYINKVNVDNIAIITRELLKENIVRGRGLLCRSIIQAQAASPTFTHVYAALVAIINSKFPKIGELLLKRLVIQFKRAFRRNDKNVCLSSTRFIAHIVNQRVAHEILALEILTLLVEMPTDDSVEVAIAFLKECGMKLTEVSSKGTGAIFEMLKNILHEGKLDKRVQYMIEVVFQVRKDGFKDHQSVIESLELVEENDQFTHLLTLDEATDPEESLNAFKFDENFETNEDKYKGLSREILGSDASASDGSSSSAGSASESDGASDSDDGEADKTATSGDIIDNTETNLIALRRTIYLTINSSLDYEECAHKLMKMQLKPGQEIELCHMFLDCCAEQRTYEKFYGLLAQRFCAINKIYIEPFEEIFKDTYQTTHRLDTNRLRNVSKFFAHLLFTDAIGWDVLECIKLNEDDTTSSSRIFIKILFQELAEYMGLSQLNRKLKDEALIESLAGVFPKDNPRNTRFSINFFTSIGLGGLTDELRQFLKNAPKSVPAINAEILANKPVKVTTESSSSTSASSSSTTSSSSSSGSSSSSSSSDSSNSSSSESSTDSNSDSILKKIKGKRKIKSNKKQRKNSNIKNKKHKTKKSKKKKIKKTKKHRQESSSSSSESESISDSMSSSSNSSRSGESNSKVKTRKTTEAKTSAKPVERSNEKDKHQKDIKRHRQQDENGYDEKVDENRVEQRERELVRRREERERRHRERDQQEECKKVRERSELERSPGDRERRHNRDRHRDPDRYEERRRQDERERTRSRSRDHRKRETYAKKQHEYERSRIRTTSKERG</sequence>
<dbReference type="SUPFAM" id="SSF48371">
    <property type="entry name" value="ARM repeat"/>
    <property type="match status" value="1"/>
</dbReference>
<feature type="region of interest" description="Disordered" evidence="6">
    <location>
        <begin position="857"/>
        <end position="1134"/>
    </location>
</feature>
<evidence type="ECO:0000313" key="8">
    <source>
        <dbReference type="EnsemblMetazoa" id="GMOY010984-PA"/>
    </source>
</evidence>
<comment type="similarity">
    <text evidence="2">Belongs to the CWC22 family.</text>
</comment>
<evidence type="ECO:0000256" key="1">
    <source>
        <dbReference type="ARBA" id="ARBA00004324"/>
    </source>
</evidence>
<feature type="compositionally biased region" description="Polar residues" evidence="6">
    <location>
        <begin position="101"/>
        <end position="110"/>
    </location>
</feature>
<organism evidence="8 9">
    <name type="scientific">Glossina morsitans morsitans</name>
    <name type="common">Savannah tsetse fly</name>
    <dbReference type="NCBI Taxonomy" id="37546"/>
    <lineage>
        <taxon>Eukaryota</taxon>
        <taxon>Metazoa</taxon>
        <taxon>Ecdysozoa</taxon>
        <taxon>Arthropoda</taxon>
        <taxon>Hexapoda</taxon>
        <taxon>Insecta</taxon>
        <taxon>Pterygota</taxon>
        <taxon>Neoptera</taxon>
        <taxon>Endopterygota</taxon>
        <taxon>Diptera</taxon>
        <taxon>Brachycera</taxon>
        <taxon>Muscomorpha</taxon>
        <taxon>Hippoboscoidea</taxon>
        <taxon>Glossinidae</taxon>
        <taxon>Glossina</taxon>
    </lineage>
</organism>
<evidence type="ECO:0000313" key="9">
    <source>
        <dbReference type="Proteomes" id="UP000092444"/>
    </source>
</evidence>
<dbReference type="EMBL" id="CCAG010021399">
    <property type="status" value="NOT_ANNOTATED_CDS"/>
    <property type="molecule type" value="Genomic_DNA"/>
</dbReference>
<dbReference type="PROSITE" id="PS51366">
    <property type="entry name" value="MI"/>
    <property type="match status" value="1"/>
</dbReference>
<feature type="compositionally biased region" description="Low complexity" evidence="6">
    <location>
        <begin position="857"/>
        <end position="905"/>
    </location>
</feature>
<dbReference type="PANTHER" id="PTHR18034">
    <property type="entry name" value="CELL CYCLE CONTROL PROTEIN CWF22-RELATED"/>
    <property type="match status" value="1"/>
</dbReference>
<dbReference type="VEuPathDB" id="VectorBase:GMOY010984"/>
<dbReference type="EnsemblMetazoa" id="GMOY010984-RA">
    <property type="protein sequence ID" value="GMOY010984-PA"/>
    <property type="gene ID" value="GMOY010984"/>
</dbReference>
<dbReference type="InterPro" id="IPR003891">
    <property type="entry name" value="Initiation_fac_eIF4g_MI"/>
</dbReference>
<protein>
    <recommendedName>
        <fullName evidence="7">MI domain-containing protein</fullName>
    </recommendedName>
</protein>
<feature type="compositionally biased region" description="Polar residues" evidence="6">
    <location>
        <begin position="149"/>
        <end position="158"/>
    </location>
</feature>
<feature type="compositionally biased region" description="Low complexity" evidence="6">
    <location>
        <begin position="7"/>
        <end position="26"/>
    </location>
</feature>
<name>A0A1B0GCF8_GLOMM</name>
<feature type="compositionally biased region" description="Low complexity" evidence="6">
    <location>
        <begin position="594"/>
        <end position="612"/>
    </location>
</feature>
<dbReference type="GO" id="GO:0071013">
    <property type="term" value="C:catalytic step 2 spliceosome"/>
    <property type="evidence" value="ECO:0007669"/>
    <property type="project" value="TreeGrafter"/>
</dbReference>
<evidence type="ECO:0000256" key="4">
    <source>
        <dbReference type="ARBA" id="ARBA00023187"/>
    </source>
</evidence>
<evidence type="ECO:0000256" key="6">
    <source>
        <dbReference type="SAM" id="MobiDB-lite"/>
    </source>
</evidence>
<dbReference type="PANTHER" id="PTHR18034:SF3">
    <property type="entry name" value="PRE-MRNA-SPLICING FACTOR CWC22 HOMOLOG"/>
    <property type="match status" value="1"/>
</dbReference>
<feature type="compositionally biased region" description="Basic and acidic residues" evidence="6">
    <location>
        <begin position="66"/>
        <end position="83"/>
    </location>
</feature>
<dbReference type="InterPro" id="IPR016024">
    <property type="entry name" value="ARM-type_fold"/>
</dbReference>
<reference evidence="8" key="1">
    <citation type="submission" date="2020-05" db="UniProtKB">
        <authorList>
            <consortium name="EnsemblMetazoa"/>
        </authorList>
    </citation>
    <scope>IDENTIFICATION</scope>
    <source>
        <strain evidence="8">Yale</strain>
    </source>
</reference>
<feature type="compositionally biased region" description="Basic and acidic residues" evidence="6">
    <location>
        <begin position="27"/>
        <end position="57"/>
    </location>
</feature>
<dbReference type="FunFam" id="1.25.40.180:FF:000004">
    <property type="entry name" value="pre-mRNA-splicing factor CWC22 homolog"/>
    <property type="match status" value="1"/>
</dbReference>
<dbReference type="GO" id="GO:0000398">
    <property type="term" value="P:mRNA splicing, via spliceosome"/>
    <property type="evidence" value="ECO:0007669"/>
    <property type="project" value="TreeGrafter"/>
</dbReference>
<dbReference type="Gene3D" id="1.25.40.180">
    <property type="match status" value="1"/>
</dbReference>
<feature type="compositionally biased region" description="Basic and acidic residues" evidence="6">
    <location>
        <begin position="1016"/>
        <end position="1134"/>
    </location>
</feature>
<feature type="compositionally biased region" description="Basic and acidic residues" evidence="6">
    <location>
        <begin position="260"/>
        <end position="278"/>
    </location>
</feature>
<accession>A0A1B0GCF8</accession>
<evidence type="ECO:0000259" key="7">
    <source>
        <dbReference type="PROSITE" id="PS51366"/>
    </source>
</evidence>
<evidence type="ECO:0000256" key="3">
    <source>
        <dbReference type="ARBA" id="ARBA00022664"/>
    </source>
</evidence>
<keyword evidence="5" id="KW-0539">Nucleus</keyword>
<evidence type="ECO:0000256" key="2">
    <source>
        <dbReference type="ARBA" id="ARBA00006856"/>
    </source>
</evidence>
<evidence type="ECO:0000256" key="5">
    <source>
        <dbReference type="ARBA" id="ARBA00023242"/>
    </source>
</evidence>
<comment type="subcellular location">
    <subcellularLocation>
        <location evidence="1">Nucleus speckle</location>
    </subcellularLocation>
</comment>
<keyword evidence="3" id="KW-0507">mRNA processing</keyword>
<dbReference type="SMART" id="SM00543">
    <property type="entry name" value="MIF4G"/>
    <property type="match status" value="1"/>
</dbReference>
<dbReference type="InterPro" id="IPR050781">
    <property type="entry name" value="CWC22_splicing_factor"/>
</dbReference>
<keyword evidence="4" id="KW-0508">mRNA splicing</keyword>
<dbReference type="STRING" id="37546.A0A1B0GCF8"/>
<dbReference type="GO" id="GO:0003723">
    <property type="term" value="F:RNA binding"/>
    <property type="evidence" value="ECO:0007669"/>
    <property type="project" value="InterPro"/>
</dbReference>
<dbReference type="AlphaFoldDB" id="A0A1B0GCF8"/>
<feature type="region of interest" description="Disordered" evidence="6">
    <location>
        <begin position="1"/>
        <end position="305"/>
    </location>
</feature>
<feature type="compositionally biased region" description="Basic and acidic residues" evidence="6">
    <location>
        <begin position="160"/>
        <end position="175"/>
    </location>
</feature>
<feature type="compositionally biased region" description="Basic residues" evidence="6">
    <location>
        <begin position="908"/>
        <end position="950"/>
    </location>
</feature>
<dbReference type="Pfam" id="PF02847">
    <property type="entry name" value="MA3"/>
    <property type="match status" value="1"/>
</dbReference>
<feature type="compositionally biased region" description="Basic and acidic residues" evidence="6">
    <location>
        <begin position="214"/>
        <end position="252"/>
    </location>
</feature>
<proteinExistence type="inferred from homology"/>
<dbReference type="InterPro" id="IPR003890">
    <property type="entry name" value="MIF4G-like_typ-3"/>
</dbReference>
<feature type="compositionally biased region" description="Basic and acidic residues" evidence="6">
    <location>
        <begin position="185"/>
        <end position="196"/>
    </location>
</feature>
<feature type="compositionally biased region" description="Basic residues" evidence="6">
    <location>
        <begin position="197"/>
        <end position="213"/>
    </location>
</feature>
<keyword evidence="9" id="KW-1185">Reference proteome</keyword>
<feature type="region of interest" description="Disordered" evidence="6">
    <location>
        <begin position="594"/>
        <end position="629"/>
    </location>
</feature>
<dbReference type="Proteomes" id="UP000092444">
    <property type="component" value="Unassembled WGS sequence"/>
</dbReference>
<feature type="compositionally biased region" description="Basic and acidic residues" evidence="6">
    <location>
        <begin position="111"/>
        <end position="141"/>
    </location>
</feature>
<feature type="domain" description="MI" evidence="7">
    <location>
        <begin position="641"/>
        <end position="757"/>
    </location>
</feature>
<feature type="compositionally biased region" description="Basic and acidic residues" evidence="6">
    <location>
        <begin position="997"/>
        <end position="1008"/>
    </location>
</feature>
<dbReference type="GO" id="GO:0016607">
    <property type="term" value="C:nuclear speck"/>
    <property type="evidence" value="ECO:0007669"/>
    <property type="project" value="UniProtKB-SubCell"/>
</dbReference>
<dbReference type="SMART" id="SM00544">
    <property type="entry name" value="MA3"/>
    <property type="match status" value="1"/>
</dbReference>
<feature type="compositionally biased region" description="Low complexity" evidence="6">
    <location>
        <begin position="953"/>
        <end position="980"/>
    </location>
</feature>